<evidence type="ECO:0000256" key="1">
    <source>
        <dbReference type="SAM" id="MobiDB-lite"/>
    </source>
</evidence>
<protein>
    <submittedName>
        <fullName evidence="2">Uncharacterized protein</fullName>
    </submittedName>
</protein>
<dbReference type="AlphaFoldDB" id="A0A8H4RUE1"/>
<proteinExistence type="predicted"/>
<accession>A0A8H4RUE1</accession>
<organism evidence="2 3">
    <name type="scientific">Cudoniella acicularis</name>
    <dbReference type="NCBI Taxonomy" id="354080"/>
    <lineage>
        <taxon>Eukaryota</taxon>
        <taxon>Fungi</taxon>
        <taxon>Dikarya</taxon>
        <taxon>Ascomycota</taxon>
        <taxon>Pezizomycotina</taxon>
        <taxon>Leotiomycetes</taxon>
        <taxon>Helotiales</taxon>
        <taxon>Tricladiaceae</taxon>
        <taxon>Cudoniella</taxon>
    </lineage>
</organism>
<dbReference type="EMBL" id="JAAMPI010000167">
    <property type="protein sequence ID" value="KAF4634687.1"/>
    <property type="molecule type" value="Genomic_DNA"/>
</dbReference>
<keyword evidence="3" id="KW-1185">Reference proteome</keyword>
<reference evidence="2 3" key="1">
    <citation type="submission" date="2020-03" db="EMBL/GenBank/DDBJ databases">
        <title>Draft Genome Sequence of Cudoniella acicularis.</title>
        <authorList>
            <person name="Buettner E."/>
            <person name="Kellner H."/>
        </authorList>
    </citation>
    <scope>NUCLEOTIDE SEQUENCE [LARGE SCALE GENOMIC DNA]</scope>
    <source>
        <strain evidence="2 3">DSM 108380</strain>
    </source>
</reference>
<feature type="region of interest" description="Disordered" evidence="1">
    <location>
        <begin position="65"/>
        <end position="88"/>
    </location>
</feature>
<comment type="caution">
    <text evidence="2">The sequence shown here is derived from an EMBL/GenBank/DDBJ whole genome shotgun (WGS) entry which is preliminary data.</text>
</comment>
<dbReference type="OrthoDB" id="5395461at2759"/>
<name>A0A8H4RUE1_9HELO</name>
<evidence type="ECO:0000313" key="2">
    <source>
        <dbReference type="EMBL" id="KAF4634687.1"/>
    </source>
</evidence>
<evidence type="ECO:0000313" key="3">
    <source>
        <dbReference type="Proteomes" id="UP000566819"/>
    </source>
</evidence>
<feature type="compositionally biased region" description="Basic and acidic residues" evidence="1">
    <location>
        <begin position="65"/>
        <end position="81"/>
    </location>
</feature>
<gene>
    <name evidence="2" type="ORF">G7Y89_g3426</name>
</gene>
<sequence length="284" mass="32159">MPPFVSRSASPSIDIDTIPAISTKPTVNKGHIEYPTEDPFPYSMKARFVSQGRLKETLSTVLEPRHRGPPDIFNRRDREPTVDEEEEEHDDLEYKAYIKVTFDYIPKTRLGLRTRRSGDTKLPLPNLLAVGFYHFALTFDDEYRLVVRDLGSTSLVVVTFSREPGGDDLLSFVLESILCLRLDARKTATNCYKEALRLLRSSNSRDTPSENAFRELVTNTLKAMAEQTGKRIVVDEADTALSIKRSRDARSLLAMTPVDSVEKKRKRNKTVTDISDSFGASLRE</sequence>
<dbReference type="Proteomes" id="UP000566819">
    <property type="component" value="Unassembled WGS sequence"/>
</dbReference>